<dbReference type="EMBL" id="FP929052">
    <property type="protein sequence ID" value="CBL17884.1"/>
    <property type="molecule type" value="Genomic_DNA"/>
</dbReference>
<organism evidence="1 2">
    <name type="scientific">Ruminococcus champanellensis (strain DSM 18848 / JCM 17042 / KCTC 15320 / 18P13)</name>
    <dbReference type="NCBI Taxonomy" id="213810"/>
    <lineage>
        <taxon>Bacteria</taxon>
        <taxon>Bacillati</taxon>
        <taxon>Bacillota</taxon>
        <taxon>Clostridia</taxon>
        <taxon>Eubacteriales</taxon>
        <taxon>Oscillospiraceae</taxon>
        <taxon>Ruminococcus</taxon>
    </lineage>
</organism>
<dbReference type="BioCyc" id="RCHA213810:RUM_RS08880-MONOMER"/>
<gene>
    <name evidence="1" type="ordered locus">RUM_18310</name>
</gene>
<name>D4LE39_RUMC1</name>
<reference evidence="1" key="2">
    <citation type="submission" date="2010-03" db="EMBL/GenBank/DDBJ databases">
        <authorList>
            <person name="Pajon A."/>
        </authorList>
    </citation>
    <scope>NUCLEOTIDE SEQUENCE</scope>
    <source>
        <strain evidence="1">Type strain: 18P13</strain>
    </source>
</reference>
<evidence type="ECO:0000313" key="2">
    <source>
        <dbReference type="Proteomes" id="UP000007054"/>
    </source>
</evidence>
<dbReference type="STRING" id="213810.RUM_18310"/>
<dbReference type="KEGG" id="rch:RUM_18310"/>
<dbReference type="AlphaFoldDB" id="D4LE39"/>
<dbReference type="HOGENOM" id="CLU_2919953_0_0_9"/>
<proteinExistence type="predicted"/>
<reference evidence="1" key="1">
    <citation type="submission" date="2010-03" db="EMBL/GenBank/DDBJ databases">
        <title>The genome sequence of Ruminococcus sp. 18P13.</title>
        <authorList>
            <consortium name="metaHIT consortium -- http://www.metahit.eu/"/>
            <person name="Pajon A."/>
            <person name="Turner K."/>
            <person name="Parkhill J."/>
            <person name="Bernalier A."/>
        </authorList>
    </citation>
    <scope>NUCLEOTIDE SEQUENCE [LARGE SCALE GENOMIC DNA]</scope>
    <source>
        <strain evidence="1">Type strain: 18P13</strain>
    </source>
</reference>
<keyword evidence="2" id="KW-1185">Reference proteome</keyword>
<sequence>MMHAASSFSFCYCYYTDSRFCCQDSRGGKRENAQKIGLRIGKTDNSGAWKLEFLMKAPKSL</sequence>
<protein>
    <submittedName>
        <fullName evidence="1">Uncharacterized protein</fullName>
    </submittedName>
</protein>
<dbReference type="Proteomes" id="UP000007054">
    <property type="component" value="Chromosome"/>
</dbReference>
<evidence type="ECO:0000313" key="1">
    <source>
        <dbReference type="EMBL" id="CBL17884.1"/>
    </source>
</evidence>
<accession>D4LE39</accession>